<evidence type="ECO:0000259" key="1">
    <source>
        <dbReference type="Pfam" id="PF04149"/>
    </source>
</evidence>
<comment type="caution">
    <text evidence="2">The sequence shown here is derived from an EMBL/GenBank/DDBJ whole genome shotgun (WGS) entry which is preliminary data.</text>
</comment>
<organism evidence="2 3">
    <name type="scientific">Streptomyces blastmyceticus</name>
    <dbReference type="NCBI Taxonomy" id="68180"/>
    <lineage>
        <taxon>Bacteria</taxon>
        <taxon>Bacillati</taxon>
        <taxon>Actinomycetota</taxon>
        <taxon>Actinomycetes</taxon>
        <taxon>Kitasatosporales</taxon>
        <taxon>Streptomycetaceae</taxon>
        <taxon>Streptomyces</taxon>
    </lineage>
</organism>
<dbReference type="EMBL" id="BAAABW010000002">
    <property type="protein sequence ID" value="GAA0333420.1"/>
    <property type="molecule type" value="Genomic_DNA"/>
</dbReference>
<name>A0ABN0WDB5_9ACTN</name>
<dbReference type="Pfam" id="PF04149">
    <property type="entry name" value="DUF397"/>
    <property type="match status" value="1"/>
</dbReference>
<protein>
    <recommendedName>
        <fullName evidence="1">DUF397 domain-containing protein</fullName>
    </recommendedName>
</protein>
<feature type="domain" description="DUF397" evidence="1">
    <location>
        <begin position="4"/>
        <end position="55"/>
    </location>
</feature>
<dbReference type="RefSeq" id="WP_344115850.1">
    <property type="nucleotide sequence ID" value="NZ_BAAABW010000002.1"/>
</dbReference>
<dbReference type="Proteomes" id="UP001500063">
    <property type="component" value="Unassembled WGS sequence"/>
</dbReference>
<accession>A0ABN0WDB5</accession>
<evidence type="ECO:0000313" key="2">
    <source>
        <dbReference type="EMBL" id="GAA0333420.1"/>
    </source>
</evidence>
<evidence type="ECO:0000313" key="3">
    <source>
        <dbReference type="Proteomes" id="UP001500063"/>
    </source>
</evidence>
<dbReference type="InterPro" id="IPR007278">
    <property type="entry name" value="DUF397"/>
</dbReference>
<keyword evidence="3" id="KW-1185">Reference proteome</keyword>
<proteinExistence type="predicted"/>
<sequence length="59" mass="6584">MTHAWQRSTYCSEGDACLTIAAAPNGKLQLRESDNPHTILTLTATQLRTLIRMLKGDIR</sequence>
<gene>
    <name evidence="2" type="ORF">GCM10010319_06710</name>
</gene>
<reference evidence="2 3" key="1">
    <citation type="journal article" date="2019" name="Int. J. Syst. Evol. Microbiol.">
        <title>The Global Catalogue of Microorganisms (GCM) 10K type strain sequencing project: providing services to taxonomists for standard genome sequencing and annotation.</title>
        <authorList>
            <consortium name="The Broad Institute Genomics Platform"/>
            <consortium name="The Broad Institute Genome Sequencing Center for Infectious Disease"/>
            <person name="Wu L."/>
            <person name="Ma J."/>
        </authorList>
    </citation>
    <scope>NUCLEOTIDE SEQUENCE [LARGE SCALE GENOMIC DNA]</scope>
    <source>
        <strain evidence="2 3">JCM 4565</strain>
    </source>
</reference>